<dbReference type="InterPro" id="IPR036034">
    <property type="entry name" value="PDZ_sf"/>
</dbReference>
<dbReference type="GO" id="GO:0030288">
    <property type="term" value="C:outer membrane-bounded periplasmic space"/>
    <property type="evidence" value="ECO:0007669"/>
    <property type="project" value="TreeGrafter"/>
</dbReference>
<evidence type="ECO:0000256" key="1">
    <source>
        <dbReference type="SAM" id="SignalP"/>
    </source>
</evidence>
<dbReference type="GO" id="GO:0006508">
    <property type="term" value="P:proteolysis"/>
    <property type="evidence" value="ECO:0007669"/>
    <property type="project" value="UniProtKB-KW"/>
</dbReference>
<dbReference type="PANTHER" id="PTHR32060:SF30">
    <property type="entry name" value="CARBOXY-TERMINAL PROCESSING PROTEASE CTPA"/>
    <property type="match status" value="1"/>
</dbReference>
<keyword evidence="1" id="KW-0732">Signal</keyword>
<keyword evidence="3" id="KW-0645">Protease</keyword>
<dbReference type="Pfam" id="PF18294">
    <property type="entry name" value="Pept_S41_N"/>
    <property type="match status" value="1"/>
</dbReference>
<dbReference type="RefSeq" id="WP_111542038.1">
    <property type="nucleotide sequence ID" value="NZ_QKYV01000010.1"/>
</dbReference>
<evidence type="ECO:0000259" key="2">
    <source>
        <dbReference type="SMART" id="SM00245"/>
    </source>
</evidence>
<organism evidence="3 4">
    <name type="scientific">Mesonia algae</name>
    <dbReference type="NCBI Taxonomy" id="213248"/>
    <lineage>
        <taxon>Bacteria</taxon>
        <taxon>Pseudomonadati</taxon>
        <taxon>Bacteroidota</taxon>
        <taxon>Flavobacteriia</taxon>
        <taxon>Flavobacteriales</taxon>
        <taxon>Flavobacteriaceae</taxon>
        <taxon>Mesonia</taxon>
    </lineage>
</organism>
<dbReference type="InterPro" id="IPR029045">
    <property type="entry name" value="ClpP/crotonase-like_dom_sf"/>
</dbReference>
<dbReference type="Gene3D" id="3.90.226.10">
    <property type="entry name" value="2-enoyl-CoA Hydratase, Chain A, domain 1"/>
    <property type="match status" value="1"/>
</dbReference>
<evidence type="ECO:0000313" key="4">
    <source>
        <dbReference type="Proteomes" id="UP000249542"/>
    </source>
</evidence>
<accession>A0A2W7JS64</accession>
<dbReference type="Pfam" id="PF03572">
    <property type="entry name" value="Peptidase_S41"/>
    <property type="match status" value="1"/>
</dbReference>
<feature type="chain" id="PRO_5016132844" evidence="1">
    <location>
        <begin position="23"/>
        <end position="464"/>
    </location>
</feature>
<dbReference type="InterPro" id="IPR041613">
    <property type="entry name" value="Pept_S41_N"/>
</dbReference>
<dbReference type="PANTHER" id="PTHR32060">
    <property type="entry name" value="TAIL-SPECIFIC PROTEASE"/>
    <property type="match status" value="1"/>
</dbReference>
<evidence type="ECO:0000313" key="3">
    <source>
        <dbReference type="EMBL" id="PZW37766.1"/>
    </source>
</evidence>
<dbReference type="Gene3D" id="3.30.750.170">
    <property type="match status" value="1"/>
</dbReference>
<dbReference type="CDD" id="cd07561">
    <property type="entry name" value="Peptidase_S41_CPP_like"/>
    <property type="match status" value="1"/>
</dbReference>
<dbReference type="Proteomes" id="UP000249542">
    <property type="component" value="Unassembled WGS sequence"/>
</dbReference>
<name>A0A2W7JS64_9FLAO</name>
<feature type="signal peptide" evidence="1">
    <location>
        <begin position="1"/>
        <end position="22"/>
    </location>
</feature>
<dbReference type="GO" id="GO:0008236">
    <property type="term" value="F:serine-type peptidase activity"/>
    <property type="evidence" value="ECO:0007669"/>
    <property type="project" value="InterPro"/>
</dbReference>
<dbReference type="Gene3D" id="2.30.42.10">
    <property type="match status" value="1"/>
</dbReference>
<proteinExistence type="predicted"/>
<dbReference type="EMBL" id="QKYV01000010">
    <property type="protein sequence ID" value="PZW37766.1"/>
    <property type="molecule type" value="Genomic_DNA"/>
</dbReference>
<dbReference type="InterPro" id="IPR005151">
    <property type="entry name" value="Tail-specific_protease"/>
</dbReference>
<sequence length="464" mass="52163">MKKTYSLLLIIIFSLVVTSCFKDRDDDFQHASTIEIQDFIYNAMQTFYLYKADKPVLANNSFSSTNERNQYLNGFNTPEELFADLLSSQDRFSFLVDNYIELEQAFNGTTTNNGMEFGLVQLQSTGEIFGYVRYVLPNTSASQNNLERGMIFNRVDDQVLTENNFNQLLSSNNYSIGLASFENGILTPLDETISLTKQEYTENPVFIAKTLTIEGQKIGYLMYNGFRQNFDSELNNAFADFKADGIQDLVIDVRYNSGGSIETCNDLASMVTGQFNGELFITQVYNDNFDDFERDFNNKISTDESINSLNLSKVYILTTGSSASASELLISGLMPYVDVKQIGTTTVGKFQGSTTLYDSNNFRRNGDNLNLNHTYALQPLILKSVNANGFTDYVNGLNPTIEVNEDYSNLGELGDPNESLLKAAIDDIFGNGRPSGRTQPLEIKNIGESKMYNATYQRMYVETK</sequence>
<protein>
    <submittedName>
        <fullName evidence="3">C-terminal processing protease CtpA/Prc</fullName>
    </submittedName>
</protein>
<comment type="caution">
    <text evidence="3">The sequence shown here is derived from an EMBL/GenBank/DDBJ whole genome shotgun (WGS) entry which is preliminary data.</text>
</comment>
<dbReference type="GO" id="GO:0004175">
    <property type="term" value="F:endopeptidase activity"/>
    <property type="evidence" value="ECO:0007669"/>
    <property type="project" value="TreeGrafter"/>
</dbReference>
<gene>
    <name evidence="3" type="ORF">LX95_02778</name>
</gene>
<reference evidence="3 4" key="1">
    <citation type="submission" date="2018-06" db="EMBL/GenBank/DDBJ databases">
        <title>Genomic Encyclopedia of Archaeal and Bacterial Type Strains, Phase II (KMG-II): from individual species to whole genera.</title>
        <authorList>
            <person name="Goeker M."/>
        </authorList>
    </citation>
    <scope>NUCLEOTIDE SEQUENCE [LARGE SCALE GENOMIC DNA]</scope>
    <source>
        <strain evidence="3 4">DSM 15361</strain>
    </source>
</reference>
<dbReference type="SUPFAM" id="SSF52096">
    <property type="entry name" value="ClpP/crotonase"/>
    <property type="match status" value="1"/>
</dbReference>
<dbReference type="PROSITE" id="PS51257">
    <property type="entry name" value="PROKAR_LIPOPROTEIN"/>
    <property type="match status" value="1"/>
</dbReference>
<keyword evidence="3" id="KW-0378">Hydrolase</keyword>
<dbReference type="GO" id="GO:0007165">
    <property type="term" value="P:signal transduction"/>
    <property type="evidence" value="ECO:0007669"/>
    <property type="project" value="TreeGrafter"/>
</dbReference>
<dbReference type="AlphaFoldDB" id="A0A2W7JS64"/>
<feature type="domain" description="Tail specific protease" evidence="2">
    <location>
        <begin position="188"/>
        <end position="404"/>
    </location>
</feature>
<dbReference type="SMART" id="SM00245">
    <property type="entry name" value="TSPc"/>
    <property type="match status" value="1"/>
</dbReference>
<keyword evidence="4" id="KW-1185">Reference proteome</keyword>